<evidence type="ECO:0000259" key="1">
    <source>
        <dbReference type="Pfam" id="PF22691"/>
    </source>
</evidence>
<dbReference type="Pfam" id="PF22691">
    <property type="entry name" value="Thiolase_C_1"/>
    <property type="match status" value="1"/>
</dbReference>
<dbReference type="SUPFAM" id="SSF53901">
    <property type="entry name" value="Thiolase-like"/>
    <property type="match status" value="2"/>
</dbReference>
<reference evidence="2 3" key="1">
    <citation type="submission" date="2021-07" db="EMBL/GenBank/DDBJ databases">
        <title>Actinomadura sp. PM05-2 isolated from lichen.</title>
        <authorList>
            <person name="Somphong A."/>
            <person name="Phongsopitanun W."/>
            <person name="Tanasupawat S."/>
            <person name="Peongsungnone V."/>
        </authorList>
    </citation>
    <scope>NUCLEOTIDE SEQUENCE [LARGE SCALE GENOMIC DNA]</scope>
    <source>
        <strain evidence="2 3">PM05-2</strain>
    </source>
</reference>
<comment type="caution">
    <text evidence="2">The sequence shown here is derived from an EMBL/GenBank/DDBJ whole genome shotgun (WGS) entry which is preliminary data.</text>
</comment>
<dbReference type="Gene3D" id="3.40.47.10">
    <property type="match status" value="1"/>
</dbReference>
<organism evidence="2 3">
    <name type="scientific">Actinomadura parmotrematis</name>
    <dbReference type="NCBI Taxonomy" id="2864039"/>
    <lineage>
        <taxon>Bacteria</taxon>
        <taxon>Bacillati</taxon>
        <taxon>Actinomycetota</taxon>
        <taxon>Actinomycetes</taxon>
        <taxon>Streptosporangiales</taxon>
        <taxon>Thermomonosporaceae</taxon>
        <taxon>Actinomadura</taxon>
    </lineage>
</organism>
<proteinExistence type="predicted"/>
<dbReference type="Proteomes" id="UP000774570">
    <property type="component" value="Unassembled WGS sequence"/>
</dbReference>
<dbReference type="EMBL" id="JAIBOA010000008">
    <property type="protein sequence ID" value="MBW8483691.1"/>
    <property type="molecule type" value="Genomic_DNA"/>
</dbReference>
<accession>A0ABS7FTQ3</accession>
<dbReference type="InterPro" id="IPR055140">
    <property type="entry name" value="Thiolase_C_2"/>
</dbReference>
<gene>
    <name evidence="2" type="ORF">K1Y72_14990</name>
</gene>
<dbReference type="PANTHER" id="PTHR42870:SF1">
    <property type="entry name" value="NON-SPECIFIC LIPID-TRANSFER PROTEIN-LIKE 2"/>
    <property type="match status" value="1"/>
</dbReference>
<dbReference type="CDD" id="cd00829">
    <property type="entry name" value="SCP-x_thiolase"/>
    <property type="match status" value="1"/>
</dbReference>
<dbReference type="PANTHER" id="PTHR42870">
    <property type="entry name" value="ACETYL-COA C-ACETYLTRANSFERASE"/>
    <property type="match status" value="1"/>
</dbReference>
<keyword evidence="3" id="KW-1185">Reference proteome</keyword>
<name>A0ABS7FTQ3_9ACTN</name>
<dbReference type="InterPro" id="IPR016039">
    <property type="entry name" value="Thiolase-like"/>
</dbReference>
<dbReference type="RefSeq" id="WP_220166907.1">
    <property type="nucleotide sequence ID" value="NZ_JAIBOA010000008.1"/>
</dbReference>
<evidence type="ECO:0000313" key="2">
    <source>
        <dbReference type="EMBL" id="MBW8483691.1"/>
    </source>
</evidence>
<sequence>MLGRQGFSGRAAVAGVGMTALSRASGRTELSLAAEAARAALADAGIERPDAILSYHLNDSAPVLYLARELRLGEIGWHNEIYGGGTQSASILADAAMLIDAGIAESVLVYRALNGRSGQRMNALGLKLGEGAEEQFTHPYGMAGPVHQFALAGQRYLHDAELTAVHTHAVVGQSRRHAFRNPRALRHETVDLAAYLGSPMVASPLRRLDCCQETDGACALVLVRAELAPDAPRVHAVVRGGGPGASTMDKAADVTRIFSGHIAGALYDAAGMKPGDIDVSLLYDAYSWLVPRQLEDFGLVDRADLGVALHAQEIAWNGRVPVNPHGGLLSEGYVHGLNNVAEAVRQLRGEGANQVPGAGVALCTGFGGSYGSAAVLTAA</sequence>
<protein>
    <submittedName>
        <fullName evidence="2">Acetyl-CoA acetyltransferase</fullName>
    </submittedName>
</protein>
<evidence type="ECO:0000313" key="3">
    <source>
        <dbReference type="Proteomes" id="UP000774570"/>
    </source>
</evidence>
<feature type="domain" description="Thiolase C-terminal" evidence="1">
    <location>
        <begin position="250"/>
        <end position="375"/>
    </location>
</feature>